<dbReference type="Gene3D" id="3.30.200.20">
    <property type="entry name" value="Phosphorylase Kinase, domain 1"/>
    <property type="match status" value="1"/>
</dbReference>
<keyword evidence="3 7" id="KW-0418">Kinase</keyword>
<evidence type="ECO:0000313" key="7">
    <source>
        <dbReference type="EMBL" id="WXB16986.1"/>
    </source>
</evidence>
<feature type="compositionally biased region" description="Basic and acidic residues" evidence="5">
    <location>
        <begin position="451"/>
        <end position="472"/>
    </location>
</feature>
<keyword evidence="2" id="KW-0547">Nucleotide-binding</keyword>
<dbReference type="InterPro" id="IPR000719">
    <property type="entry name" value="Prot_kinase_dom"/>
</dbReference>
<evidence type="ECO:0000256" key="3">
    <source>
        <dbReference type="ARBA" id="ARBA00022777"/>
    </source>
</evidence>
<evidence type="ECO:0000313" key="8">
    <source>
        <dbReference type="Proteomes" id="UP001370348"/>
    </source>
</evidence>
<dbReference type="PROSITE" id="PS00109">
    <property type="entry name" value="PROTEIN_KINASE_TYR"/>
    <property type="match status" value="1"/>
</dbReference>
<dbReference type="PROSITE" id="PS50011">
    <property type="entry name" value="PROTEIN_KINASE_DOM"/>
    <property type="match status" value="1"/>
</dbReference>
<dbReference type="Gene3D" id="1.10.510.10">
    <property type="entry name" value="Transferase(Phosphotransferase) domain 1"/>
    <property type="match status" value="1"/>
</dbReference>
<evidence type="ECO:0000256" key="1">
    <source>
        <dbReference type="ARBA" id="ARBA00022679"/>
    </source>
</evidence>
<proteinExistence type="predicted"/>
<dbReference type="InterPro" id="IPR008266">
    <property type="entry name" value="Tyr_kinase_AS"/>
</dbReference>
<evidence type="ECO:0000256" key="2">
    <source>
        <dbReference type="ARBA" id="ARBA00022741"/>
    </source>
</evidence>
<feature type="region of interest" description="Disordered" evidence="5">
    <location>
        <begin position="440"/>
        <end position="502"/>
    </location>
</feature>
<dbReference type="GO" id="GO:0004674">
    <property type="term" value="F:protein serine/threonine kinase activity"/>
    <property type="evidence" value="ECO:0007669"/>
    <property type="project" value="UniProtKB-KW"/>
</dbReference>
<evidence type="ECO:0000256" key="5">
    <source>
        <dbReference type="SAM" id="MobiDB-lite"/>
    </source>
</evidence>
<organism evidence="7 8">
    <name type="scientific">Pendulispora albinea</name>
    <dbReference type="NCBI Taxonomy" id="2741071"/>
    <lineage>
        <taxon>Bacteria</taxon>
        <taxon>Pseudomonadati</taxon>
        <taxon>Myxococcota</taxon>
        <taxon>Myxococcia</taxon>
        <taxon>Myxococcales</taxon>
        <taxon>Sorangiineae</taxon>
        <taxon>Pendulisporaceae</taxon>
        <taxon>Pendulispora</taxon>
    </lineage>
</organism>
<dbReference type="Pfam" id="PF00069">
    <property type="entry name" value="Pkinase"/>
    <property type="match status" value="1"/>
</dbReference>
<feature type="domain" description="Protein kinase" evidence="6">
    <location>
        <begin position="10"/>
        <end position="285"/>
    </location>
</feature>
<keyword evidence="4" id="KW-0067">ATP-binding</keyword>
<accession>A0ABZ2M194</accession>
<evidence type="ECO:0000259" key="6">
    <source>
        <dbReference type="PROSITE" id="PS50011"/>
    </source>
</evidence>
<dbReference type="InterPro" id="IPR011009">
    <property type="entry name" value="Kinase-like_dom_sf"/>
</dbReference>
<dbReference type="PANTHER" id="PTHR43289:SF6">
    <property type="entry name" value="SERINE_THREONINE-PROTEIN KINASE NEKL-3"/>
    <property type="match status" value="1"/>
</dbReference>
<sequence>MREPLQVGRYSLLVELASGGMATVYLGRAHGAAGFGRTVAIKRLHAHFARDPKFVSSFIDEARLVARVQHPNVVPTLDVVEQNGEIFLVLEYVQGDSLAALLRASARRNQLIPIPITLSLTLGMLNGLHAAHEATDELGRPLDIVHRDMSPQNVLIGADGVARVVDFGVAKASRRIQESTSQGQLKGKIPYMAPDQIAGSVTRQSDIYSAGVVLWETLTCRRLFCQEHELALFQAILTSDFPPPSAINPDVPPEVDRIVLKALAANVNERYATARHMAEDIDECMDLPSSMKVGQWVENTLGTALVARRKLVSEVERGSVTPHDLDALQWLADSTVRVPHETQLPYQRTCRIDYTTPVLRATPAPTAPAPKRGGAVVAVRASSTFAWVLVGVSLLVAGSCASVSIFGQGPKGGVDGGYDNTWYRLIHDWPAFTRDPEVRFRKARPKAAESPAERDSSRWDEPSNLERARPEAADSGPGIPTLKMLPSASPVLRPGPQEHPEK</sequence>
<keyword evidence="8" id="KW-1185">Reference proteome</keyword>
<dbReference type="CDD" id="cd14014">
    <property type="entry name" value="STKc_PknB_like"/>
    <property type="match status" value="1"/>
</dbReference>
<gene>
    <name evidence="7" type="ORF">LZC94_06850</name>
</gene>
<keyword evidence="7" id="KW-0723">Serine/threonine-protein kinase</keyword>
<dbReference type="EMBL" id="CP089984">
    <property type="protein sequence ID" value="WXB16986.1"/>
    <property type="molecule type" value="Genomic_DNA"/>
</dbReference>
<dbReference type="Proteomes" id="UP001370348">
    <property type="component" value="Chromosome"/>
</dbReference>
<dbReference type="SUPFAM" id="SSF56112">
    <property type="entry name" value="Protein kinase-like (PK-like)"/>
    <property type="match status" value="1"/>
</dbReference>
<keyword evidence="1" id="KW-0808">Transferase</keyword>
<protein>
    <submittedName>
        <fullName evidence="7">Serine/threonine protein kinase</fullName>
    </submittedName>
</protein>
<evidence type="ECO:0000256" key="4">
    <source>
        <dbReference type="ARBA" id="ARBA00022840"/>
    </source>
</evidence>
<dbReference type="RefSeq" id="WP_394826616.1">
    <property type="nucleotide sequence ID" value="NZ_CP089984.1"/>
</dbReference>
<dbReference type="PANTHER" id="PTHR43289">
    <property type="entry name" value="MITOGEN-ACTIVATED PROTEIN KINASE KINASE KINASE 20-RELATED"/>
    <property type="match status" value="1"/>
</dbReference>
<reference evidence="7 8" key="1">
    <citation type="submission" date="2021-12" db="EMBL/GenBank/DDBJ databases">
        <title>Discovery of the Pendulisporaceae a myxobacterial family with distinct sporulation behavior and unique specialized metabolism.</title>
        <authorList>
            <person name="Garcia R."/>
            <person name="Popoff A."/>
            <person name="Bader C.D."/>
            <person name="Loehr J."/>
            <person name="Walesch S."/>
            <person name="Walt C."/>
            <person name="Boldt J."/>
            <person name="Bunk B."/>
            <person name="Haeckl F.J.F.P.J."/>
            <person name="Gunesch A.P."/>
            <person name="Birkelbach J."/>
            <person name="Nuebel U."/>
            <person name="Pietschmann T."/>
            <person name="Bach T."/>
            <person name="Mueller R."/>
        </authorList>
    </citation>
    <scope>NUCLEOTIDE SEQUENCE [LARGE SCALE GENOMIC DNA]</scope>
    <source>
        <strain evidence="7 8">MSr11954</strain>
    </source>
</reference>
<name>A0ABZ2M194_9BACT</name>